<gene>
    <name evidence="2" type="ORF">Tco_0939681</name>
</gene>
<keyword evidence="1" id="KW-0175">Coiled coil</keyword>
<reference evidence="2" key="2">
    <citation type="submission" date="2022-01" db="EMBL/GenBank/DDBJ databases">
        <authorList>
            <person name="Yamashiro T."/>
            <person name="Shiraishi A."/>
            <person name="Satake H."/>
            <person name="Nakayama K."/>
        </authorList>
    </citation>
    <scope>NUCLEOTIDE SEQUENCE</scope>
</reference>
<dbReference type="EMBL" id="BQNB010015418">
    <property type="protein sequence ID" value="GJT39816.1"/>
    <property type="molecule type" value="Genomic_DNA"/>
</dbReference>
<sequence length="419" mass="48942">MKEQEVHAIKEIEKLLNESKMQSQEGMVNEGIALDAGLDSKESTYDNTSTEQIQNHEKLEVEIYTKVNHEAQQANAFLTKELEIYKEKEKYFAKETTNESEYYKKIKLLNDEISNLKSQACQKEKTFARENGKYDNGNATSLSALESSSSSESLATFRAEIAVKRTKLRFMLAYEVSRAVITTTFLPRIILWSMRTGSERRVTSSSSNLHRTGHSMLNFEKQTIAKQEINRDEIFTSWIHENDVMRKVHKRLSKEFKLLTRDINLQLKYFEHSLVKEMNDDLKYVMSLEDEFDDRCLILDIQTKFFKTQFESAISESYNHVYENEMYEQKATWWIFKRKSNKDKVKHDIDVIESINIDLENKVAKLLKENEHLKAQIQEKVFATATLKKKLRKATCNSVDTKFAEPSILGKPHLQPLRN</sequence>
<accession>A0ABQ5DKR9</accession>
<feature type="coiled-coil region" evidence="1">
    <location>
        <begin position="349"/>
        <end position="376"/>
    </location>
</feature>
<name>A0ABQ5DKR9_9ASTR</name>
<organism evidence="2 3">
    <name type="scientific">Tanacetum coccineum</name>
    <dbReference type="NCBI Taxonomy" id="301880"/>
    <lineage>
        <taxon>Eukaryota</taxon>
        <taxon>Viridiplantae</taxon>
        <taxon>Streptophyta</taxon>
        <taxon>Embryophyta</taxon>
        <taxon>Tracheophyta</taxon>
        <taxon>Spermatophyta</taxon>
        <taxon>Magnoliopsida</taxon>
        <taxon>eudicotyledons</taxon>
        <taxon>Gunneridae</taxon>
        <taxon>Pentapetalae</taxon>
        <taxon>asterids</taxon>
        <taxon>campanulids</taxon>
        <taxon>Asterales</taxon>
        <taxon>Asteraceae</taxon>
        <taxon>Asteroideae</taxon>
        <taxon>Anthemideae</taxon>
        <taxon>Anthemidinae</taxon>
        <taxon>Tanacetum</taxon>
    </lineage>
</organism>
<dbReference type="Proteomes" id="UP001151760">
    <property type="component" value="Unassembled WGS sequence"/>
</dbReference>
<keyword evidence="3" id="KW-1185">Reference proteome</keyword>
<evidence type="ECO:0000256" key="1">
    <source>
        <dbReference type="SAM" id="Coils"/>
    </source>
</evidence>
<reference evidence="2" key="1">
    <citation type="journal article" date="2022" name="Int. J. Mol. Sci.">
        <title>Draft Genome of Tanacetum Coccineum: Genomic Comparison of Closely Related Tanacetum-Family Plants.</title>
        <authorList>
            <person name="Yamashiro T."/>
            <person name="Shiraishi A."/>
            <person name="Nakayama K."/>
            <person name="Satake H."/>
        </authorList>
    </citation>
    <scope>NUCLEOTIDE SEQUENCE</scope>
</reference>
<proteinExistence type="predicted"/>
<evidence type="ECO:0000313" key="2">
    <source>
        <dbReference type="EMBL" id="GJT39816.1"/>
    </source>
</evidence>
<evidence type="ECO:0000313" key="3">
    <source>
        <dbReference type="Proteomes" id="UP001151760"/>
    </source>
</evidence>
<protein>
    <submittedName>
        <fullName evidence="2">Uncharacterized protein</fullName>
    </submittedName>
</protein>
<feature type="coiled-coil region" evidence="1">
    <location>
        <begin position="68"/>
        <end position="119"/>
    </location>
</feature>
<comment type="caution">
    <text evidence="2">The sequence shown here is derived from an EMBL/GenBank/DDBJ whole genome shotgun (WGS) entry which is preliminary data.</text>
</comment>